<dbReference type="InterPro" id="IPR010582">
    <property type="entry name" value="Catalase_immune_responsive"/>
</dbReference>
<keyword evidence="3" id="KW-0575">Peroxidase</keyword>
<comment type="caution">
    <text evidence="10">The sequence shown here is derived from an EMBL/GenBank/DDBJ whole genome shotgun (WGS) entry which is preliminary data.</text>
</comment>
<organism evidence="10 11">
    <name type="scientific">Francisella sciaenopsi</name>
    <dbReference type="NCBI Taxonomy" id="3055034"/>
    <lineage>
        <taxon>Bacteria</taxon>
        <taxon>Pseudomonadati</taxon>
        <taxon>Pseudomonadota</taxon>
        <taxon>Gammaproteobacteria</taxon>
        <taxon>Thiotrichales</taxon>
        <taxon>Francisellaceae</taxon>
        <taxon>Francisella</taxon>
    </lineage>
</organism>
<keyword evidence="8" id="KW-0376">Hydrogen peroxide</keyword>
<evidence type="ECO:0000259" key="9">
    <source>
        <dbReference type="SMART" id="SM01060"/>
    </source>
</evidence>
<sequence length="478" mass="54197">MNKILTTANGAPVPDDNTSISAGKNGSLTFDNFRLFEKLAHFNRERIPERVVHARGTGAYGTFTLEKDLSDLTVADFLIDQNKQAEVFVRFSTVGGGQDSSDYVRDVRGAAIRFYTKQGNFDIVGNNTPVFFIRDPSKFPDFIHSQKKNPQTNLPDPAAQFEFWSKNPQSLHQMTILMSDRGIPKNYRHMHLFSSHTLSIYNEKGERFWVKWHFKTQQGIKNLTNKEAAKQPSYGAQKDLFDAIKSGNYPRWDVKLQIMTEDQAKQYKINPFDLTKVWSHKDLPLQKIGVLELNRNVNNYFAEVEQATFAPNNLVPGVGASPDKMLQARLLAYQDAHRYRVGVNASHIPVNASKCPMHNYQRDGAMAGTALNISQADVPNFYPNAHSDSPSDTKQYIEPPLKIDGYIDYYDAQGEDNYSQAGDLFRLMSESQQQQLASNIAEGLVHANQEIQEIMLDQFAQADKNYRVKVKKALQNTK</sequence>
<evidence type="ECO:0000256" key="3">
    <source>
        <dbReference type="ARBA" id="ARBA00022559"/>
    </source>
</evidence>
<dbReference type="InterPro" id="IPR011614">
    <property type="entry name" value="Catalase_core"/>
</dbReference>
<dbReference type="InterPro" id="IPR024708">
    <property type="entry name" value="Catalase_AS"/>
</dbReference>
<keyword evidence="6" id="KW-0560">Oxidoreductase</keyword>
<keyword evidence="4" id="KW-0349">Heme</keyword>
<dbReference type="InterPro" id="IPR020835">
    <property type="entry name" value="Catalase_sf"/>
</dbReference>
<evidence type="ECO:0000256" key="8">
    <source>
        <dbReference type="ARBA" id="ARBA00023324"/>
    </source>
</evidence>
<dbReference type="Pfam" id="PF06628">
    <property type="entry name" value="Catalase-rel"/>
    <property type="match status" value="1"/>
</dbReference>
<evidence type="ECO:0000256" key="6">
    <source>
        <dbReference type="ARBA" id="ARBA00023002"/>
    </source>
</evidence>
<dbReference type="InterPro" id="IPR018028">
    <property type="entry name" value="Catalase"/>
</dbReference>
<dbReference type="Pfam" id="PF00199">
    <property type="entry name" value="Catalase"/>
    <property type="match status" value="1"/>
</dbReference>
<evidence type="ECO:0000256" key="5">
    <source>
        <dbReference type="ARBA" id="ARBA00022723"/>
    </source>
</evidence>
<dbReference type="PIRSF" id="PIRSF038928">
    <property type="entry name" value="Catalase_clade1-3"/>
    <property type="match status" value="1"/>
</dbReference>
<dbReference type="PRINTS" id="PR00067">
    <property type="entry name" value="CATALASE"/>
</dbReference>
<dbReference type="PANTHER" id="PTHR11465">
    <property type="entry name" value="CATALASE"/>
    <property type="match status" value="1"/>
</dbReference>
<evidence type="ECO:0000313" key="10">
    <source>
        <dbReference type="EMBL" id="GMN88596.1"/>
    </source>
</evidence>
<proteinExistence type="inferred from homology"/>
<gene>
    <name evidence="10" type="ORF">fsci_00820</name>
</gene>
<keyword evidence="11" id="KW-1185">Reference proteome</keyword>
<dbReference type="PROSITE" id="PS00438">
    <property type="entry name" value="CATALASE_2"/>
    <property type="match status" value="1"/>
</dbReference>
<evidence type="ECO:0000313" key="11">
    <source>
        <dbReference type="Proteomes" id="UP001628164"/>
    </source>
</evidence>
<dbReference type="RefSeq" id="WP_407876515.1">
    <property type="nucleotide sequence ID" value="NZ_BTHG01000001.1"/>
</dbReference>
<evidence type="ECO:0000256" key="7">
    <source>
        <dbReference type="ARBA" id="ARBA00023004"/>
    </source>
</evidence>
<evidence type="ECO:0000256" key="2">
    <source>
        <dbReference type="ARBA" id="ARBA00012314"/>
    </source>
</evidence>
<protein>
    <recommendedName>
        <fullName evidence="2">catalase</fullName>
        <ecNumber evidence="2">1.11.1.6</ecNumber>
    </recommendedName>
</protein>
<evidence type="ECO:0000256" key="4">
    <source>
        <dbReference type="ARBA" id="ARBA00022617"/>
    </source>
</evidence>
<dbReference type="SUPFAM" id="SSF56634">
    <property type="entry name" value="Heme-dependent catalase-like"/>
    <property type="match status" value="1"/>
</dbReference>
<keyword evidence="5" id="KW-0479">Metal-binding</keyword>
<dbReference type="Proteomes" id="UP001628164">
    <property type="component" value="Unassembled WGS sequence"/>
</dbReference>
<dbReference type="PANTHER" id="PTHR11465:SF9">
    <property type="entry name" value="CATALASE"/>
    <property type="match status" value="1"/>
</dbReference>
<name>A0ABQ6PC27_9GAMM</name>
<reference evidence="10 11" key="1">
    <citation type="journal article" date="2024" name="Dis. Aquat. Organ.">
        <title>Francisella sciaenopsi sp. nov. isolated from diseased red drum Sciaenops ocellatus in Florida, USA.</title>
        <authorList>
            <person name="Kawahara M."/>
            <person name="Cody T.T."/>
            <person name="Yanong R.P.E."/>
            <person name="Henderson E."/>
            <person name="Yazdi Z."/>
            <person name="Soto E."/>
        </authorList>
    </citation>
    <scope>NUCLEOTIDE SEQUENCE [LARGE SCALE GENOMIC DNA]</scope>
    <source>
        <strain evidence="10 11">R22-20-7</strain>
    </source>
</reference>
<dbReference type="Gene3D" id="2.40.180.10">
    <property type="entry name" value="Catalase core domain"/>
    <property type="match status" value="1"/>
</dbReference>
<comment type="similarity">
    <text evidence="1">Belongs to the catalase family.</text>
</comment>
<accession>A0ABQ6PC27</accession>
<dbReference type="SMART" id="SM01060">
    <property type="entry name" value="Catalase"/>
    <property type="match status" value="1"/>
</dbReference>
<evidence type="ECO:0000256" key="1">
    <source>
        <dbReference type="ARBA" id="ARBA00005329"/>
    </source>
</evidence>
<dbReference type="InterPro" id="IPR024711">
    <property type="entry name" value="Catalase_clade1/3"/>
</dbReference>
<dbReference type="EC" id="1.11.1.6" evidence="2"/>
<dbReference type="PROSITE" id="PS51402">
    <property type="entry name" value="CATALASE_3"/>
    <property type="match status" value="1"/>
</dbReference>
<feature type="domain" description="Catalase core" evidence="9">
    <location>
        <begin position="6"/>
        <end position="390"/>
    </location>
</feature>
<keyword evidence="7" id="KW-0408">Iron</keyword>
<dbReference type="EMBL" id="BTHG01000001">
    <property type="protein sequence ID" value="GMN88596.1"/>
    <property type="molecule type" value="Genomic_DNA"/>
</dbReference>